<name>D5US98_TSUPD</name>
<dbReference type="PANTHER" id="PTHR43026">
    <property type="entry name" value="2-HYDROXYACID DEHYDROGENASE HOMOLOG 1-RELATED"/>
    <property type="match status" value="1"/>
</dbReference>
<evidence type="ECO:0000256" key="4">
    <source>
        <dbReference type="RuleBase" id="RU003719"/>
    </source>
</evidence>
<dbReference type="GO" id="GO:0008720">
    <property type="term" value="F:D-lactate dehydrogenase (NAD+) activity"/>
    <property type="evidence" value="ECO:0007669"/>
    <property type="project" value="TreeGrafter"/>
</dbReference>
<dbReference type="InterPro" id="IPR058205">
    <property type="entry name" value="D-LDH-like"/>
</dbReference>
<dbReference type="PANTHER" id="PTHR43026:SF1">
    <property type="entry name" value="2-HYDROXYACID DEHYDROGENASE HOMOLOG 1-RELATED"/>
    <property type="match status" value="1"/>
</dbReference>
<comment type="similarity">
    <text evidence="1 4">Belongs to the D-isomer specific 2-hydroxyacid dehydrogenase family.</text>
</comment>
<keyword evidence="3" id="KW-0520">NAD</keyword>
<organism evidence="7 8">
    <name type="scientific">Tsukamurella paurometabola (strain ATCC 8368 / DSM 20162 / CCUG 35730 / CIP 100753 / JCM 10117 / KCTC 9821 / NBRC 16120 / NCIMB 702349 / NCTC 13040)</name>
    <name type="common">Corynebacterium paurometabolum</name>
    <dbReference type="NCBI Taxonomy" id="521096"/>
    <lineage>
        <taxon>Bacteria</taxon>
        <taxon>Bacillati</taxon>
        <taxon>Actinomycetota</taxon>
        <taxon>Actinomycetes</taxon>
        <taxon>Mycobacteriales</taxon>
        <taxon>Tsukamurellaceae</taxon>
        <taxon>Tsukamurella</taxon>
    </lineage>
</organism>
<dbReference type="InterPro" id="IPR006140">
    <property type="entry name" value="D-isomer_DH_NAD-bd"/>
</dbReference>
<keyword evidence="2 4" id="KW-0560">Oxidoreductase</keyword>
<evidence type="ECO:0000259" key="6">
    <source>
        <dbReference type="Pfam" id="PF02826"/>
    </source>
</evidence>
<dbReference type="InterPro" id="IPR029753">
    <property type="entry name" value="D-isomer_DH_CS"/>
</dbReference>
<feature type="domain" description="D-isomer specific 2-hydroxyacid dehydrogenase NAD-binding" evidence="6">
    <location>
        <begin position="125"/>
        <end position="305"/>
    </location>
</feature>
<gene>
    <name evidence="7" type="ordered locus">Tpau_0524</name>
</gene>
<dbReference type="EMBL" id="CP001966">
    <property type="protein sequence ID" value="ADG77165.1"/>
    <property type="molecule type" value="Genomic_DNA"/>
</dbReference>
<dbReference type="Proteomes" id="UP000001213">
    <property type="component" value="Chromosome"/>
</dbReference>
<evidence type="ECO:0000313" key="8">
    <source>
        <dbReference type="Proteomes" id="UP000001213"/>
    </source>
</evidence>
<protein>
    <submittedName>
        <fullName evidence="7">D-isomer specific 2-hydroxyacid dehydrogenase NAD-binding protein</fullName>
    </submittedName>
</protein>
<dbReference type="RefSeq" id="WP_013125207.1">
    <property type="nucleotide sequence ID" value="NC_014158.1"/>
</dbReference>
<dbReference type="Gene3D" id="3.40.50.720">
    <property type="entry name" value="NAD(P)-binding Rossmann-like Domain"/>
    <property type="match status" value="2"/>
</dbReference>
<dbReference type="AlphaFoldDB" id="D5US98"/>
<reference evidence="8" key="1">
    <citation type="submission" date="2010-03" db="EMBL/GenBank/DDBJ databases">
        <title>The complete chromosome of Tsukamurella paurometabola DSM 20162.</title>
        <authorList>
            <consortium name="US DOE Joint Genome Institute (JGI-PGF)"/>
            <person name="Lucas S."/>
            <person name="Copeland A."/>
            <person name="Lapidus A."/>
            <person name="Glavina del Rio T."/>
            <person name="Dalin E."/>
            <person name="Tice H."/>
            <person name="Bruce D."/>
            <person name="Goodwin L."/>
            <person name="Pitluck S."/>
            <person name="Kyrpides N."/>
            <person name="Mavromatis K."/>
            <person name="Ivanova N."/>
            <person name="Mikhailova N."/>
            <person name="Munk A.C."/>
            <person name="Brettin T."/>
            <person name="Detter J.C."/>
            <person name="Tapia R."/>
            <person name="Han C."/>
            <person name="Larimer F."/>
            <person name="Land M."/>
            <person name="Hauser L."/>
            <person name="Markowitz V."/>
            <person name="Cheng J.-F."/>
            <person name="Hugenholtz P."/>
            <person name="Woyke T."/>
            <person name="Wu D."/>
            <person name="Jando M."/>
            <person name="Brambilla E."/>
            <person name="Klenk H.-P."/>
            <person name="Eisen J.A."/>
        </authorList>
    </citation>
    <scope>NUCLEOTIDE SEQUENCE [LARGE SCALE GENOMIC DNA]</scope>
    <source>
        <strain evidence="8">ATCC 8368 / DSM 20162 / CCUG 35730 / CIP 100753 / JCM 10117 / KCTC 9821 / NBRC 16120 / NCIMB 702349 / NCTC 13040</strain>
    </source>
</reference>
<keyword evidence="8" id="KW-1185">Reference proteome</keyword>
<evidence type="ECO:0000259" key="5">
    <source>
        <dbReference type="Pfam" id="PF00389"/>
    </source>
</evidence>
<sequence>MTQTTIAPLAARAPRPTGITVYGCADDEAALFRKAAPRWGIPLIITELPLSEENVMLAFGRRTISVGHRTPVTHPVLLALSRIGVRYVSTRSAGFDHIDVEYAAQLGITVGNVDYSPDSVADYTLMLMLMAIRDAKAVMRRTDSHDYRLSRHRGRELRDLTVGVIGAGRIGSAVVERLTGFGCRVLTADTRPGDDHVSLDHLLASSDIITLHTPLTADTHHLLDAARIHRMRPGAIVVNTGRGALIDTDALVDALEAGHLGGAALDVLEGEHGIFYTDRRDRPVQNSALLRLQHLPNAIISPHAAYFTDHALRDTVHNSLLNCLTFEENENS</sequence>
<dbReference type="HOGENOM" id="CLU_019796_1_1_11"/>
<dbReference type="Pfam" id="PF02826">
    <property type="entry name" value="2-Hacid_dh_C"/>
    <property type="match status" value="1"/>
</dbReference>
<dbReference type="PROSITE" id="PS00670">
    <property type="entry name" value="D_2_HYDROXYACID_DH_2"/>
    <property type="match status" value="1"/>
</dbReference>
<reference evidence="7 8" key="2">
    <citation type="journal article" date="2011" name="Stand. Genomic Sci.">
        <title>Complete genome sequence of Tsukamurella paurometabola type strain (no. 33).</title>
        <authorList>
            <person name="Munk A.C."/>
            <person name="Lapidus A."/>
            <person name="Lucas S."/>
            <person name="Nolan M."/>
            <person name="Tice H."/>
            <person name="Cheng J.F."/>
            <person name="Del Rio T.G."/>
            <person name="Goodwin L."/>
            <person name="Pitluck S."/>
            <person name="Liolios K."/>
            <person name="Huntemann M."/>
            <person name="Ivanova N."/>
            <person name="Mavromatis K."/>
            <person name="Mikhailova N."/>
            <person name="Pati A."/>
            <person name="Chen A."/>
            <person name="Palaniappan K."/>
            <person name="Tapia R."/>
            <person name="Han C."/>
            <person name="Land M."/>
            <person name="Hauser L."/>
            <person name="Chang Y.J."/>
            <person name="Jeffries C.D."/>
            <person name="Brettin T."/>
            <person name="Yasawong M."/>
            <person name="Brambilla E.M."/>
            <person name="Rohde M."/>
            <person name="Sikorski J."/>
            <person name="Goker M."/>
            <person name="Detter J.C."/>
            <person name="Woyke T."/>
            <person name="Bristow J."/>
            <person name="Eisen J.A."/>
            <person name="Markowitz V."/>
            <person name="Hugenholtz P."/>
            <person name="Kyrpides N.C."/>
            <person name="Klenk H.P."/>
        </authorList>
    </citation>
    <scope>NUCLEOTIDE SEQUENCE [LARGE SCALE GENOMIC DNA]</scope>
    <source>
        <strain evidence="8">ATCC 8368 / DSM 20162 / CCUG 35730 / CIP 100753 / JCM 10117 / KCTC 9821 / NBRC 16120 / NCIMB 702349 / NCTC 13040</strain>
    </source>
</reference>
<proteinExistence type="inferred from homology"/>
<accession>D5US98</accession>
<dbReference type="PROSITE" id="PS00671">
    <property type="entry name" value="D_2_HYDROXYACID_DH_3"/>
    <property type="match status" value="1"/>
</dbReference>
<dbReference type="STRING" id="521096.Tpau_0524"/>
<evidence type="ECO:0000256" key="2">
    <source>
        <dbReference type="ARBA" id="ARBA00023002"/>
    </source>
</evidence>
<dbReference type="Pfam" id="PF00389">
    <property type="entry name" value="2-Hacid_dh"/>
    <property type="match status" value="1"/>
</dbReference>
<evidence type="ECO:0000256" key="1">
    <source>
        <dbReference type="ARBA" id="ARBA00005854"/>
    </source>
</evidence>
<dbReference type="eggNOG" id="COG1052">
    <property type="taxonomic scope" value="Bacteria"/>
</dbReference>
<feature type="domain" description="D-isomer specific 2-hydroxyacid dehydrogenase catalytic" evidence="5">
    <location>
        <begin position="50"/>
        <end position="330"/>
    </location>
</feature>
<dbReference type="GO" id="GO:0051287">
    <property type="term" value="F:NAD binding"/>
    <property type="evidence" value="ECO:0007669"/>
    <property type="project" value="InterPro"/>
</dbReference>
<evidence type="ECO:0000256" key="3">
    <source>
        <dbReference type="ARBA" id="ARBA00023027"/>
    </source>
</evidence>
<dbReference type="SUPFAM" id="SSF51735">
    <property type="entry name" value="NAD(P)-binding Rossmann-fold domains"/>
    <property type="match status" value="1"/>
</dbReference>
<dbReference type="CDD" id="cd12185">
    <property type="entry name" value="HGDH_LDH_like"/>
    <property type="match status" value="1"/>
</dbReference>
<dbReference type="InterPro" id="IPR006139">
    <property type="entry name" value="D-isomer_2_OHA_DH_cat_dom"/>
</dbReference>
<dbReference type="KEGG" id="tpr:Tpau_0524"/>
<dbReference type="InterPro" id="IPR036291">
    <property type="entry name" value="NAD(P)-bd_dom_sf"/>
</dbReference>
<dbReference type="SUPFAM" id="SSF52283">
    <property type="entry name" value="Formate/glycerate dehydrogenase catalytic domain-like"/>
    <property type="match status" value="1"/>
</dbReference>
<evidence type="ECO:0000313" key="7">
    <source>
        <dbReference type="EMBL" id="ADG77165.1"/>
    </source>
</evidence>